<evidence type="ECO:0000256" key="2">
    <source>
        <dbReference type="ARBA" id="ARBA00004429"/>
    </source>
</evidence>
<dbReference type="PROSITE" id="PS50885">
    <property type="entry name" value="HAMP"/>
    <property type="match status" value="1"/>
</dbReference>
<dbReference type="InterPro" id="IPR003661">
    <property type="entry name" value="HisK_dim/P_dom"/>
</dbReference>
<dbReference type="GO" id="GO:0005886">
    <property type="term" value="C:plasma membrane"/>
    <property type="evidence" value="ECO:0007669"/>
    <property type="project" value="UniProtKB-SubCell"/>
</dbReference>
<dbReference type="AlphaFoldDB" id="A0A7C9LBH7"/>
<keyword evidence="13" id="KW-0902">Two-component regulatory system</keyword>
<reference evidence="18 19" key="1">
    <citation type="submission" date="2019-06" db="EMBL/GenBank/DDBJ databases">
        <title>Enrichment of Autotrophic Halophilic Microorganisms from Red Sea Brine Pool Using Microbial Electrosynthesis System.</title>
        <authorList>
            <person name="Alqahtani M.F."/>
            <person name="Bajracharya S."/>
            <person name="Katuri K.P."/>
            <person name="Ali M."/>
            <person name="Saikaly P.E."/>
        </authorList>
    </citation>
    <scope>NUCLEOTIDE SEQUENCE [LARGE SCALE GENOMIC DNA]</scope>
    <source>
        <strain evidence="18">MES6</strain>
    </source>
</reference>
<dbReference type="InterPro" id="IPR036097">
    <property type="entry name" value="HisK_dim/P_sf"/>
</dbReference>
<keyword evidence="10" id="KW-0418">Kinase</keyword>
<dbReference type="Pfam" id="PF00512">
    <property type="entry name" value="HisKA"/>
    <property type="match status" value="1"/>
</dbReference>
<dbReference type="EMBL" id="VENJ01000016">
    <property type="protein sequence ID" value="MTJ05177.1"/>
    <property type="molecule type" value="Genomic_DNA"/>
</dbReference>
<evidence type="ECO:0000259" key="17">
    <source>
        <dbReference type="PROSITE" id="PS50885"/>
    </source>
</evidence>
<dbReference type="PRINTS" id="PR00344">
    <property type="entry name" value="BCTRLSENSOR"/>
</dbReference>
<feature type="domain" description="HAMP" evidence="17">
    <location>
        <begin position="205"/>
        <end position="257"/>
    </location>
</feature>
<dbReference type="SMART" id="SM00304">
    <property type="entry name" value="HAMP"/>
    <property type="match status" value="1"/>
</dbReference>
<accession>A0A7C9LBH7</accession>
<dbReference type="RefSeq" id="WP_273250004.1">
    <property type="nucleotide sequence ID" value="NZ_VENJ01000016.1"/>
</dbReference>
<evidence type="ECO:0000256" key="13">
    <source>
        <dbReference type="ARBA" id="ARBA00023012"/>
    </source>
</evidence>
<dbReference type="Gene3D" id="3.30.565.10">
    <property type="entry name" value="Histidine kinase-like ATPase, C-terminal domain"/>
    <property type="match status" value="1"/>
</dbReference>
<dbReference type="GO" id="GO:0000155">
    <property type="term" value="F:phosphorelay sensor kinase activity"/>
    <property type="evidence" value="ECO:0007669"/>
    <property type="project" value="InterPro"/>
</dbReference>
<keyword evidence="5" id="KW-0997">Cell inner membrane</keyword>
<keyword evidence="12 15" id="KW-1133">Transmembrane helix</keyword>
<dbReference type="CDD" id="cd00075">
    <property type="entry name" value="HATPase"/>
    <property type="match status" value="1"/>
</dbReference>
<dbReference type="SUPFAM" id="SSF55874">
    <property type="entry name" value="ATPase domain of HSP90 chaperone/DNA topoisomerase II/histidine kinase"/>
    <property type="match status" value="1"/>
</dbReference>
<evidence type="ECO:0000313" key="19">
    <source>
        <dbReference type="Proteomes" id="UP000483078"/>
    </source>
</evidence>
<feature type="transmembrane region" description="Helical" evidence="15">
    <location>
        <begin position="183"/>
        <end position="204"/>
    </location>
</feature>
<dbReference type="Gene3D" id="1.10.287.130">
    <property type="match status" value="1"/>
</dbReference>
<dbReference type="EC" id="2.7.13.3" evidence="3"/>
<comment type="catalytic activity">
    <reaction evidence="1">
        <text>ATP + protein L-histidine = ADP + protein N-phospho-L-histidine.</text>
        <dbReference type="EC" id="2.7.13.3"/>
    </reaction>
</comment>
<feature type="domain" description="Histidine kinase" evidence="16">
    <location>
        <begin position="265"/>
        <end position="461"/>
    </location>
</feature>
<keyword evidence="6" id="KW-0597">Phosphoprotein</keyword>
<evidence type="ECO:0000256" key="3">
    <source>
        <dbReference type="ARBA" id="ARBA00012438"/>
    </source>
</evidence>
<organism evidence="18 19">
    <name type="scientific">Sediminimonas qiaohouensis</name>
    <dbReference type="NCBI Taxonomy" id="552061"/>
    <lineage>
        <taxon>Bacteria</taxon>
        <taxon>Pseudomonadati</taxon>
        <taxon>Pseudomonadota</taxon>
        <taxon>Alphaproteobacteria</taxon>
        <taxon>Rhodobacterales</taxon>
        <taxon>Roseobacteraceae</taxon>
        <taxon>Sediminimonas</taxon>
    </lineage>
</organism>
<dbReference type="InterPro" id="IPR005467">
    <property type="entry name" value="His_kinase_dom"/>
</dbReference>
<dbReference type="CDD" id="cd06225">
    <property type="entry name" value="HAMP"/>
    <property type="match status" value="1"/>
</dbReference>
<dbReference type="GO" id="GO:0005524">
    <property type="term" value="F:ATP binding"/>
    <property type="evidence" value="ECO:0007669"/>
    <property type="project" value="UniProtKB-KW"/>
</dbReference>
<evidence type="ECO:0000313" key="18">
    <source>
        <dbReference type="EMBL" id="MTJ05177.1"/>
    </source>
</evidence>
<keyword evidence="7" id="KW-0808">Transferase</keyword>
<evidence type="ECO:0000256" key="12">
    <source>
        <dbReference type="ARBA" id="ARBA00022989"/>
    </source>
</evidence>
<comment type="subcellular location">
    <subcellularLocation>
        <location evidence="2">Cell inner membrane</location>
        <topology evidence="2">Multi-pass membrane protein</topology>
    </subcellularLocation>
</comment>
<dbReference type="InterPro" id="IPR036890">
    <property type="entry name" value="HATPase_C_sf"/>
</dbReference>
<evidence type="ECO:0000259" key="16">
    <source>
        <dbReference type="PROSITE" id="PS50109"/>
    </source>
</evidence>
<evidence type="ECO:0000256" key="10">
    <source>
        <dbReference type="ARBA" id="ARBA00022777"/>
    </source>
</evidence>
<dbReference type="InterPro" id="IPR003660">
    <property type="entry name" value="HAMP_dom"/>
</dbReference>
<dbReference type="PROSITE" id="PS50109">
    <property type="entry name" value="HIS_KIN"/>
    <property type="match status" value="1"/>
</dbReference>
<keyword evidence="9" id="KW-0547">Nucleotide-binding</keyword>
<dbReference type="CDD" id="cd00082">
    <property type="entry name" value="HisKA"/>
    <property type="match status" value="1"/>
</dbReference>
<evidence type="ECO:0000256" key="8">
    <source>
        <dbReference type="ARBA" id="ARBA00022692"/>
    </source>
</evidence>
<dbReference type="SMART" id="SM00387">
    <property type="entry name" value="HATPase_c"/>
    <property type="match status" value="1"/>
</dbReference>
<name>A0A7C9LBH7_9RHOB</name>
<evidence type="ECO:0000256" key="11">
    <source>
        <dbReference type="ARBA" id="ARBA00022840"/>
    </source>
</evidence>
<dbReference type="PANTHER" id="PTHR44936:SF5">
    <property type="entry name" value="SENSOR HISTIDINE KINASE ENVZ"/>
    <property type="match status" value="1"/>
</dbReference>
<dbReference type="Pfam" id="PF02518">
    <property type="entry name" value="HATPase_c"/>
    <property type="match status" value="1"/>
</dbReference>
<keyword evidence="11" id="KW-0067">ATP-binding</keyword>
<proteinExistence type="predicted"/>
<comment type="caution">
    <text evidence="18">The sequence shown here is derived from an EMBL/GenBank/DDBJ whole genome shotgun (WGS) entry which is preliminary data.</text>
</comment>
<dbReference type="Proteomes" id="UP000483078">
    <property type="component" value="Unassembled WGS sequence"/>
</dbReference>
<dbReference type="SUPFAM" id="SSF47384">
    <property type="entry name" value="Homodimeric domain of signal transducing histidine kinase"/>
    <property type="match status" value="1"/>
</dbReference>
<evidence type="ECO:0000256" key="14">
    <source>
        <dbReference type="ARBA" id="ARBA00023136"/>
    </source>
</evidence>
<keyword evidence="4" id="KW-1003">Cell membrane</keyword>
<dbReference type="InterPro" id="IPR003594">
    <property type="entry name" value="HATPase_dom"/>
</dbReference>
<dbReference type="PANTHER" id="PTHR44936">
    <property type="entry name" value="SENSOR PROTEIN CREC"/>
    <property type="match status" value="1"/>
</dbReference>
<evidence type="ECO:0000256" key="9">
    <source>
        <dbReference type="ARBA" id="ARBA00022741"/>
    </source>
</evidence>
<sequence length="470" mass="51146">MRHPFQSLRAQLVLLILGSLAIAQAVSLWLLSDERGLAVRAAIGAEAAGRAANVVRLLEEAPPDLRPSILRAANSPLVRFDLGPKPLVTKSDHHHGDVVVARMRALLDERFSREIRVNLRETPMPAMLPAHLDEDGEMARMHRQMIRERITPVELTLSVALSGGEWLNVATRFERPPLQWRNISILSFGVTAALLLVAVFWFLLARLTGPLRRLSSAADRFGRGEATGSLPVAGPTEVRDLTAAFNRMQGRLTRFVSDRTQLLAAVGHDLRSPLTALRVRAELVDDEETRGSLIDSIEEMQMMAEATLTFAEGLTGAEASETVDVGTWLSALSGDMVAQFEISGGPPLQARVRPVSLRRAIRNLVENAIRYGGGACVGWHRAGDDLVIEVTDTGPGIPAEKLDQVFDPFYRLEGSRSLETGGHGLGLSIARSIARAHGGDITLENRPEGGLKATVTVPLSHDTHDETHNP</sequence>
<dbReference type="Pfam" id="PF00672">
    <property type="entry name" value="HAMP"/>
    <property type="match status" value="1"/>
</dbReference>
<dbReference type="SUPFAM" id="SSF158472">
    <property type="entry name" value="HAMP domain-like"/>
    <property type="match status" value="1"/>
</dbReference>
<keyword evidence="14 15" id="KW-0472">Membrane</keyword>
<gene>
    <name evidence="18" type="ORF">FH759_10875</name>
</gene>
<evidence type="ECO:0000256" key="7">
    <source>
        <dbReference type="ARBA" id="ARBA00022679"/>
    </source>
</evidence>
<evidence type="ECO:0000256" key="4">
    <source>
        <dbReference type="ARBA" id="ARBA00022475"/>
    </source>
</evidence>
<dbReference type="Gene3D" id="1.10.8.500">
    <property type="entry name" value="HAMP domain in histidine kinase"/>
    <property type="match status" value="1"/>
</dbReference>
<keyword evidence="8 15" id="KW-0812">Transmembrane</keyword>
<protein>
    <recommendedName>
        <fullName evidence="3">histidine kinase</fullName>
        <ecNumber evidence="3">2.7.13.3</ecNumber>
    </recommendedName>
</protein>
<evidence type="ECO:0000256" key="6">
    <source>
        <dbReference type="ARBA" id="ARBA00022553"/>
    </source>
</evidence>
<dbReference type="InterPro" id="IPR050980">
    <property type="entry name" value="2C_sensor_his_kinase"/>
</dbReference>
<dbReference type="InterPro" id="IPR004358">
    <property type="entry name" value="Sig_transdc_His_kin-like_C"/>
</dbReference>
<evidence type="ECO:0000256" key="15">
    <source>
        <dbReference type="SAM" id="Phobius"/>
    </source>
</evidence>
<evidence type="ECO:0000256" key="1">
    <source>
        <dbReference type="ARBA" id="ARBA00000085"/>
    </source>
</evidence>
<evidence type="ECO:0000256" key="5">
    <source>
        <dbReference type="ARBA" id="ARBA00022519"/>
    </source>
</evidence>
<dbReference type="SMART" id="SM00388">
    <property type="entry name" value="HisKA"/>
    <property type="match status" value="1"/>
</dbReference>